<keyword evidence="1" id="KW-0472">Membrane</keyword>
<feature type="transmembrane region" description="Helical" evidence="1">
    <location>
        <begin position="40"/>
        <end position="60"/>
    </location>
</feature>
<organism evidence="2 3">
    <name type="scientific">Paractinoplanes rishiriensis</name>
    <dbReference type="NCBI Taxonomy" id="1050105"/>
    <lineage>
        <taxon>Bacteria</taxon>
        <taxon>Bacillati</taxon>
        <taxon>Actinomycetota</taxon>
        <taxon>Actinomycetes</taxon>
        <taxon>Micromonosporales</taxon>
        <taxon>Micromonosporaceae</taxon>
        <taxon>Paractinoplanes</taxon>
    </lineage>
</organism>
<comment type="caution">
    <text evidence="2">The sequence shown here is derived from an EMBL/GenBank/DDBJ whole genome shotgun (WGS) entry which is preliminary data.</text>
</comment>
<dbReference type="AlphaFoldDB" id="A0A919K2S9"/>
<reference evidence="2" key="1">
    <citation type="submission" date="2021-01" db="EMBL/GenBank/DDBJ databases">
        <title>Whole genome shotgun sequence of Actinoplanes rishiriensis NBRC 108556.</title>
        <authorList>
            <person name="Komaki H."/>
            <person name="Tamura T."/>
        </authorList>
    </citation>
    <scope>NUCLEOTIDE SEQUENCE</scope>
    <source>
        <strain evidence="2">NBRC 108556</strain>
    </source>
</reference>
<keyword evidence="1" id="KW-0812">Transmembrane</keyword>
<evidence type="ECO:0008006" key="4">
    <source>
        <dbReference type="Google" id="ProtNLM"/>
    </source>
</evidence>
<gene>
    <name evidence="2" type="ORF">Ari01nite_66430</name>
</gene>
<feature type="transmembrane region" description="Helical" evidence="1">
    <location>
        <begin position="80"/>
        <end position="98"/>
    </location>
</feature>
<dbReference type="Proteomes" id="UP000636960">
    <property type="component" value="Unassembled WGS sequence"/>
</dbReference>
<name>A0A919K2S9_9ACTN</name>
<proteinExistence type="predicted"/>
<dbReference type="EMBL" id="BOMV01000069">
    <property type="protein sequence ID" value="GIE99178.1"/>
    <property type="molecule type" value="Genomic_DNA"/>
</dbReference>
<sequence>MCLRRLTAMRENRAGTPLTLETDTMAHNPVNHPLRPMYRVLGFVAGAYLVLFGVVGLIQTSGEPFTGSTGVRVLGQGSNMLWSIIALAVGAIVLVATLIGRNIDVEADKFLGWGLLVIGSYELAFSRTDANVFGFTIATVVVTYLVGLALITVSLYSKVAPAEQAGAPRQVREGRTA</sequence>
<feature type="transmembrane region" description="Helical" evidence="1">
    <location>
        <begin position="132"/>
        <end position="156"/>
    </location>
</feature>
<keyword evidence="3" id="KW-1185">Reference proteome</keyword>
<evidence type="ECO:0000256" key="1">
    <source>
        <dbReference type="SAM" id="Phobius"/>
    </source>
</evidence>
<accession>A0A919K2S9</accession>
<evidence type="ECO:0000313" key="2">
    <source>
        <dbReference type="EMBL" id="GIE99178.1"/>
    </source>
</evidence>
<protein>
    <recommendedName>
        <fullName evidence="4">DUF4383 domain-containing protein</fullName>
    </recommendedName>
</protein>
<keyword evidence="1" id="KW-1133">Transmembrane helix</keyword>
<evidence type="ECO:0000313" key="3">
    <source>
        <dbReference type="Proteomes" id="UP000636960"/>
    </source>
</evidence>